<organism evidence="2 3">
    <name type="scientific">Steinernema hermaphroditum</name>
    <dbReference type="NCBI Taxonomy" id="289476"/>
    <lineage>
        <taxon>Eukaryota</taxon>
        <taxon>Metazoa</taxon>
        <taxon>Ecdysozoa</taxon>
        <taxon>Nematoda</taxon>
        <taxon>Chromadorea</taxon>
        <taxon>Rhabditida</taxon>
        <taxon>Tylenchina</taxon>
        <taxon>Panagrolaimomorpha</taxon>
        <taxon>Strongyloidoidea</taxon>
        <taxon>Steinernematidae</taxon>
        <taxon>Steinernema</taxon>
    </lineage>
</organism>
<reference evidence="2" key="1">
    <citation type="submission" date="2023-06" db="EMBL/GenBank/DDBJ databases">
        <title>Genomic analysis of the entomopathogenic nematode Steinernema hermaphroditum.</title>
        <authorList>
            <person name="Schwarz E.M."/>
            <person name="Heppert J.K."/>
            <person name="Baniya A."/>
            <person name="Schwartz H.T."/>
            <person name="Tan C.-H."/>
            <person name="Antoshechkin I."/>
            <person name="Sternberg P.W."/>
            <person name="Goodrich-Blair H."/>
            <person name="Dillman A.R."/>
        </authorList>
    </citation>
    <scope>NUCLEOTIDE SEQUENCE</scope>
    <source>
        <strain evidence="2">PS9179</strain>
        <tissue evidence="2">Whole animal</tissue>
    </source>
</reference>
<name>A0AA39INP7_9BILA</name>
<evidence type="ECO:0000256" key="1">
    <source>
        <dbReference type="SAM" id="MobiDB-lite"/>
    </source>
</evidence>
<keyword evidence="3" id="KW-1185">Reference proteome</keyword>
<comment type="caution">
    <text evidence="2">The sequence shown here is derived from an EMBL/GenBank/DDBJ whole genome shotgun (WGS) entry which is preliminary data.</text>
</comment>
<feature type="region of interest" description="Disordered" evidence="1">
    <location>
        <begin position="59"/>
        <end position="80"/>
    </location>
</feature>
<evidence type="ECO:0000313" key="2">
    <source>
        <dbReference type="EMBL" id="KAK0427672.1"/>
    </source>
</evidence>
<evidence type="ECO:0000313" key="3">
    <source>
        <dbReference type="Proteomes" id="UP001175271"/>
    </source>
</evidence>
<proteinExistence type="predicted"/>
<protein>
    <submittedName>
        <fullName evidence="2">Uncharacterized protein</fullName>
    </submittedName>
</protein>
<dbReference type="Proteomes" id="UP001175271">
    <property type="component" value="Unassembled WGS sequence"/>
</dbReference>
<accession>A0AA39INP7</accession>
<sequence>MSRSRDYQLDINKLLSDARTLMEEIKASRDRQTANSKENKEIMAPRFCKPDRVKKFDADHNAVRPSETVSPLANRQWDPG</sequence>
<gene>
    <name evidence="2" type="ORF">QR680_010357</name>
</gene>
<dbReference type="EMBL" id="JAUCMV010000001">
    <property type="protein sequence ID" value="KAK0427672.1"/>
    <property type="molecule type" value="Genomic_DNA"/>
</dbReference>
<dbReference type="AlphaFoldDB" id="A0AA39INP7"/>